<proteinExistence type="predicted"/>
<feature type="domain" description="PH" evidence="2">
    <location>
        <begin position="38"/>
        <end position="157"/>
    </location>
</feature>
<gene>
    <name evidence="3" type="ORF">CRM92_01875</name>
</gene>
<sequence length="181" mass="20373">MEKLIPTLICVAVVALCFFGIWCGWKSRLKRQSTMFGSLKDVPERYDGLEAEAAFEGEYVSTTMFGDELNRVGFDQLGFKTKSTLLIYSDGIIFTRNGAKDLWIPAKKLAVITTGRGMIGKVVERDGLIVIGWTLDGHRVQTGFRTRYADQKKIALEKLREISPDAVDSPEKWVLEETAHH</sequence>
<evidence type="ECO:0000259" key="2">
    <source>
        <dbReference type="Pfam" id="PF25362"/>
    </source>
</evidence>
<organism evidence="3 4">
    <name type="scientific">Rothia dentocariosa</name>
    <dbReference type="NCBI Taxonomy" id="2047"/>
    <lineage>
        <taxon>Bacteria</taxon>
        <taxon>Bacillati</taxon>
        <taxon>Actinomycetota</taxon>
        <taxon>Actinomycetes</taxon>
        <taxon>Micrococcales</taxon>
        <taxon>Micrococcaceae</taxon>
        <taxon>Rothia</taxon>
    </lineage>
</organism>
<evidence type="ECO:0000313" key="3">
    <source>
        <dbReference type="EMBL" id="PEN16812.1"/>
    </source>
</evidence>
<evidence type="ECO:0000256" key="1">
    <source>
        <dbReference type="SAM" id="Phobius"/>
    </source>
</evidence>
<reference evidence="3" key="1">
    <citation type="submission" date="2017-10" db="EMBL/GenBank/DDBJ databases">
        <title>Kefir isolates.</title>
        <authorList>
            <person name="Kim Y."/>
            <person name="Blasche S."/>
        </authorList>
    </citation>
    <scope>NUCLEOTIDE SEQUENCE [LARGE SCALE GENOMIC DNA]</scope>
    <source>
        <strain evidence="3">OG2-2</strain>
    </source>
</reference>
<accession>A0A2A8D740</accession>
<feature type="transmembrane region" description="Helical" evidence="1">
    <location>
        <begin position="6"/>
        <end position="25"/>
    </location>
</feature>
<name>A0A2A8D740_9MICC</name>
<dbReference type="RefSeq" id="WP_048778136.1">
    <property type="nucleotide sequence ID" value="NZ_CAURLQ010000014.1"/>
</dbReference>
<dbReference type="Proteomes" id="UP000219947">
    <property type="component" value="Unassembled WGS sequence"/>
</dbReference>
<keyword evidence="1" id="KW-0472">Membrane</keyword>
<keyword evidence="4" id="KW-1185">Reference proteome</keyword>
<dbReference type="Pfam" id="PF25362">
    <property type="entry name" value="bPH_11"/>
    <property type="match status" value="1"/>
</dbReference>
<keyword evidence="1" id="KW-0812">Transmembrane</keyword>
<evidence type="ECO:0000313" key="4">
    <source>
        <dbReference type="Proteomes" id="UP000219947"/>
    </source>
</evidence>
<comment type="caution">
    <text evidence="3">The sequence shown here is derived from an EMBL/GenBank/DDBJ whole genome shotgun (WGS) entry which is preliminary data.</text>
</comment>
<dbReference type="AlphaFoldDB" id="A0A2A8D740"/>
<dbReference type="InterPro" id="IPR057446">
    <property type="entry name" value="PH_bac"/>
</dbReference>
<protein>
    <recommendedName>
        <fullName evidence="2">PH domain-containing protein</fullName>
    </recommendedName>
</protein>
<dbReference type="EMBL" id="PDEV01000001">
    <property type="protein sequence ID" value="PEN16812.1"/>
    <property type="molecule type" value="Genomic_DNA"/>
</dbReference>
<keyword evidence="1" id="KW-1133">Transmembrane helix</keyword>